<feature type="transmembrane region" description="Helical" evidence="1">
    <location>
        <begin position="206"/>
        <end position="224"/>
    </location>
</feature>
<feature type="transmembrane region" description="Helical" evidence="1">
    <location>
        <begin position="48"/>
        <end position="65"/>
    </location>
</feature>
<sequence length="294" mass="31150">MAPVDAPINGTAVLAVTGADVAGRLTPNATQRCAPPRPVPATDANGRVTLIVAASYIVAIAILVGRGRVPADRPSVPYLKTLIYPFKLLTVGMHEMSHALAGVLTCGSVERIELDPDEGGATHLRGGVAWITLPAGYLGSSAIGAALIACGFDTNASKVACLDLGLMFLLTLFWARRSLVAWLTIGLMVGLILICWLVAHSVALRFLVLFIGVMSCMYCLWDIIDDTLKAKKKGSDASEFAKVVKFGSTRMWGAIWLFSSACWFAAGILVGIVAFKDDWAQQRASADKFLGGAP</sequence>
<dbReference type="RefSeq" id="XP_069209444.1">
    <property type="nucleotide sequence ID" value="XM_069352026.1"/>
</dbReference>
<organism evidence="2 3">
    <name type="scientific">Vanrija albida</name>
    <dbReference type="NCBI Taxonomy" id="181172"/>
    <lineage>
        <taxon>Eukaryota</taxon>
        <taxon>Fungi</taxon>
        <taxon>Dikarya</taxon>
        <taxon>Basidiomycota</taxon>
        <taxon>Agaricomycotina</taxon>
        <taxon>Tremellomycetes</taxon>
        <taxon>Trichosporonales</taxon>
        <taxon>Trichosporonaceae</taxon>
        <taxon>Vanrija</taxon>
    </lineage>
</organism>
<keyword evidence="1" id="KW-0472">Membrane</keyword>
<comment type="caution">
    <text evidence="2">The sequence shown here is derived from an EMBL/GenBank/DDBJ whole genome shotgun (WGS) entry which is preliminary data.</text>
</comment>
<protein>
    <recommendedName>
        <fullName evidence="4">Peptidase M50B-like-domain-containing protein</fullName>
    </recommendedName>
</protein>
<dbReference type="InterPro" id="IPR049500">
    <property type="entry name" value="Peptidase_M50B-like"/>
</dbReference>
<feature type="transmembrane region" description="Helical" evidence="1">
    <location>
        <begin position="127"/>
        <end position="152"/>
    </location>
</feature>
<dbReference type="Proteomes" id="UP001565368">
    <property type="component" value="Unassembled WGS sequence"/>
</dbReference>
<proteinExistence type="predicted"/>
<evidence type="ECO:0000313" key="2">
    <source>
        <dbReference type="EMBL" id="KAL1409500.1"/>
    </source>
</evidence>
<keyword evidence="1" id="KW-1133">Transmembrane helix</keyword>
<evidence type="ECO:0000313" key="3">
    <source>
        <dbReference type="Proteomes" id="UP001565368"/>
    </source>
</evidence>
<dbReference type="PANTHER" id="PTHR33979">
    <property type="entry name" value="OS02G0221600 PROTEIN"/>
    <property type="match status" value="1"/>
</dbReference>
<keyword evidence="1" id="KW-0812">Transmembrane</keyword>
<name>A0ABR3Q423_9TREE</name>
<dbReference type="Pfam" id="PF13398">
    <property type="entry name" value="Peptidase_M50B"/>
    <property type="match status" value="1"/>
</dbReference>
<feature type="transmembrane region" description="Helical" evidence="1">
    <location>
        <begin position="181"/>
        <end position="199"/>
    </location>
</feature>
<reference evidence="2 3" key="1">
    <citation type="submission" date="2023-08" db="EMBL/GenBank/DDBJ databases">
        <title>Annotated Genome Sequence of Vanrija albida AlHP1.</title>
        <authorList>
            <person name="Herzog R."/>
        </authorList>
    </citation>
    <scope>NUCLEOTIDE SEQUENCE [LARGE SCALE GENOMIC DNA]</scope>
    <source>
        <strain evidence="2 3">AlHP1</strain>
    </source>
</reference>
<keyword evidence="3" id="KW-1185">Reference proteome</keyword>
<feature type="transmembrane region" description="Helical" evidence="1">
    <location>
        <begin position="254"/>
        <end position="275"/>
    </location>
</feature>
<gene>
    <name evidence="2" type="ORF">Q8F55_003483</name>
</gene>
<dbReference type="EMBL" id="JBBXJM010000003">
    <property type="protein sequence ID" value="KAL1409500.1"/>
    <property type="molecule type" value="Genomic_DNA"/>
</dbReference>
<evidence type="ECO:0008006" key="4">
    <source>
        <dbReference type="Google" id="ProtNLM"/>
    </source>
</evidence>
<evidence type="ECO:0000256" key="1">
    <source>
        <dbReference type="SAM" id="Phobius"/>
    </source>
</evidence>
<dbReference type="GeneID" id="95984526"/>
<accession>A0ABR3Q423</accession>
<dbReference type="PANTHER" id="PTHR33979:SF2">
    <property type="entry name" value="PEPTIDASE M50B-LIKE-DOMAIN-CONTAINING PROTEIN"/>
    <property type="match status" value="1"/>
</dbReference>